<gene>
    <name evidence="2" type="ORF">M6B38_107270</name>
</gene>
<name>A0AAX6EG88_IRIPA</name>
<evidence type="ECO:0000313" key="3">
    <source>
        <dbReference type="Proteomes" id="UP001140949"/>
    </source>
</evidence>
<protein>
    <submittedName>
        <fullName evidence="2">Uncharacterized protein</fullName>
    </submittedName>
</protein>
<feature type="region of interest" description="Disordered" evidence="1">
    <location>
        <begin position="1"/>
        <end position="48"/>
    </location>
</feature>
<dbReference type="EMBL" id="JANAVB010036619">
    <property type="protein sequence ID" value="KAJ6803034.1"/>
    <property type="molecule type" value="Genomic_DNA"/>
</dbReference>
<proteinExistence type="predicted"/>
<dbReference type="AlphaFoldDB" id="A0AAX6EG88"/>
<reference evidence="2" key="1">
    <citation type="journal article" date="2023" name="GigaByte">
        <title>Genome assembly of the bearded iris, Iris pallida Lam.</title>
        <authorList>
            <person name="Bruccoleri R.E."/>
            <person name="Oakeley E.J."/>
            <person name="Faust A.M.E."/>
            <person name="Altorfer M."/>
            <person name="Dessus-Babus S."/>
            <person name="Burckhardt D."/>
            <person name="Oertli M."/>
            <person name="Naumann U."/>
            <person name="Petersen F."/>
            <person name="Wong J."/>
        </authorList>
    </citation>
    <scope>NUCLEOTIDE SEQUENCE</scope>
    <source>
        <strain evidence="2">GSM-AAB239-AS_SAM_17_03QT</strain>
    </source>
</reference>
<evidence type="ECO:0000256" key="1">
    <source>
        <dbReference type="SAM" id="MobiDB-lite"/>
    </source>
</evidence>
<accession>A0AAX6EG88</accession>
<reference evidence="2" key="2">
    <citation type="submission" date="2023-04" db="EMBL/GenBank/DDBJ databases">
        <authorList>
            <person name="Bruccoleri R.E."/>
            <person name="Oakeley E.J."/>
            <person name="Faust A.-M."/>
            <person name="Dessus-Babus S."/>
            <person name="Altorfer M."/>
            <person name="Burckhardt D."/>
            <person name="Oertli M."/>
            <person name="Naumann U."/>
            <person name="Petersen F."/>
            <person name="Wong J."/>
        </authorList>
    </citation>
    <scope>NUCLEOTIDE SEQUENCE</scope>
    <source>
        <strain evidence="2">GSM-AAB239-AS_SAM_17_03QT</strain>
        <tissue evidence="2">Leaf</tissue>
    </source>
</reference>
<evidence type="ECO:0000313" key="2">
    <source>
        <dbReference type="EMBL" id="KAJ6803034.1"/>
    </source>
</evidence>
<dbReference type="Proteomes" id="UP001140949">
    <property type="component" value="Unassembled WGS sequence"/>
</dbReference>
<keyword evidence="3" id="KW-1185">Reference proteome</keyword>
<organism evidence="2 3">
    <name type="scientific">Iris pallida</name>
    <name type="common">Sweet iris</name>
    <dbReference type="NCBI Taxonomy" id="29817"/>
    <lineage>
        <taxon>Eukaryota</taxon>
        <taxon>Viridiplantae</taxon>
        <taxon>Streptophyta</taxon>
        <taxon>Embryophyta</taxon>
        <taxon>Tracheophyta</taxon>
        <taxon>Spermatophyta</taxon>
        <taxon>Magnoliopsida</taxon>
        <taxon>Liliopsida</taxon>
        <taxon>Asparagales</taxon>
        <taxon>Iridaceae</taxon>
        <taxon>Iridoideae</taxon>
        <taxon>Irideae</taxon>
        <taxon>Iris</taxon>
    </lineage>
</organism>
<sequence>MAALSARQHLPYASFRHRLGKPTSSPSSRSSHQPTLEMMSNQGHPCRQ</sequence>
<comment type="caution">
    <text evidence="2">The sequence shown here is derived from an EMBL/GenBank/DDBJ whole genome shotgun (WGS) entry which is preliminary data.</text>
</comment>
<feature type="compositionally biased region" description="Polar residues" evidence="1">
    <location>
        <begin position="32"/>
        <end position="48"/>
    </location>
</feature>